<dbReference type="Proteomes" id="UP000814140">
    <property type="component" value="Unassembled WGS sequence"/>
</dbReference>
<reference evidence="1" key="1">
    <citation type="submission" date="2021-03" db="EMBL/GenBank/DDBJ databases">
        <authorList>
            <consortium name="DOE Joint Genome Institute"/>
            <person name="Ahrendt S."/>
            <person name="Looney B.P."/>
            <person name="Miyauchi S."/>
            <person name="Morin E."/>
            <person name="Drula E."/>
            <person name="Courty P.E."/>
            <person name="Chicoki N."/>
            <person name="Fauchery L."/>
            <person name="Kohler A."/>
            <person name="Kuo A."/>
            <person name="Labutti K."/>
            <person name="Pangilinan J."/>
            <person name="Lipzen A."/>
            <person name="Riley R."/>
            <person name="Andreopoulos W."/>
            <person name="He G."/>
            <person name="Johnson J."/>
            <person name="Barry K.W."/>
            <person name="Grigoriev I.V."/>
            <person name="Nagy L."/>
            <person name="Hibbett D."/>
            <person name="Henrissat B."/>
            <person name="Matheny P.B."/>
            <person name="Labbe J."/>
            <person name="Martin F."/>
        </authorList>
    </citation>
    <scope>NUCLEOTIDE SEQUENCE</scope>
    <source>
        <strain evidence="1">HHB10654</strain>
    </source>
</reference>
<protein>
    <submittedName>
        <fullName evidence="1">Uncharacterized protein</fullName>
    </submittedName>
</protein>
<proteinExistence type="predicted"/>
<keyword evidence="2" id="KW-1185">Reference proteome</keyword>
<evidence type="ECO:0000313" key="2">
    <source>
        <dbReference type="Proteomes" id="UP000814140"/>
    </source>
</evidence>
<name>A0ACB8SJ49_9AGAM</name>
<dbReference type="EMBL" id="MU277265">
    <property type="protein sequence ID" value="KAI0056414.1"/>
    <property type="molecule type" value="Genomic_DNA"/>
</dbReference>
<evidence type="ECO:0000313" key="1">
    <source>
        <dbReference type="EMBL" id="KAI0056414.1"/>
    </source>
</evidence>
<accession>A0ACB8SJ49</accession>
<comment type="caution">
    <text evidence="1">The sequence shown here is derived from an EMBL/GenBank/DDBJ whole genome shotgun (WGS) entry which is preliminary data.</text>
</comment>
<reference evidence="1" key="2">
    <citation type="journal article" date="2022" name="New Phytol.">
        <title>Evolutionary transition to the ectomycorrhizal habit in the genomes of a hyperdiverse lineage of mushroom-forming fungi.</title>
        <authorList>
            <person name="Looney B."/>
            <person name="Miyauchi S."/>
            <person name="Morin E."/>
            <person name="Drula E."/>
            <person name="Courty P.E."/>
            <person name="Kohler A."/>
            <person name="Kuo A."/>
            <person name="LaButti K."/>
            <person name="Pangilinan J."/>
            <person name="Lipzen A."/>
            <person name="Riley R."/>
            <person name="Andreopoulos W."/>
            <person name="He G."/>
            <person name="Johnson J."/>
            <person name="Nolan M."/>
            <person name="Tritt A."/>
            <person name="Barry K.W."/>
            <person name="Grigoriev I.V."/>
            <person name="Nagy L.G."/>
            <person name="Hibbett D."/>
            <person name="Henrissat B."/>
            <person name="Matheny P.B."/>
            <person name="Labbe J."/>
            <person name="Martin F.M."/>
        </authorList>
    </citation>
    <scope>NUCLEOTIDE SEQUENCE</scope>
    <source>
        <strain evidence="1">HHB10654</strain>
    </source>
</reference>
<organism evidence="1 2">
    <name type="scientific">Artomyces pyxidatus</name>
    <dbReference type="NCBI Taxonomy" id="48021"/>
    <lineage>
        <taxon>Eukaryota</taxon>
        <taxon>Fungi</taxon>
        <taxon>Dikarya</taxon>
        <taxon>Basidiomycota</taxon>
        <taxon>Agaricomycotina</taxon>
        <taxon>Agaricomycetes</taxon>
        <taxon>Russulales</taxon>
        <taxon>Auriscalpiaceae</taxon>
        <taxon>Artomyces</taxon>
    </lineage>
</organism>
<sequence>MLVLPDDALLEILENLDYTGVLACQETCRRVRRVVLDSVSLEYKIELGACGMVDGTVGKDTPNVAERLRRLRLHAAAWRSLAWTECTHFPHLRGDRLHPSAVIGSTILFPSMNMRRYTSTFLIQHIPSMLRGVEEKHSEFKIEADAREIHVDCSQDFYAFAESPRLFQVDRSPPRYHMRSISSGDPHPVACSLGILDLSTAPWQHRAARDVFADYLLDVIFKNDLWTYVVMNWKTGIVEWTMAGPPRSVVMPCHFLDDNHVIFDAPAYSDRDAEGRRLPYIRVYQFKSALHTTNAPATSSYSFALPELAQDDLRMSSRIASTVTSPTGAGYFHSDPRDRLLFIQSERKYDGSASMGTFSIDIPLETFISYIKSHPANGGSVVVPWDEWGPSGSRAVWLGPRSAATDGLVINGMRRVTLKSTAVLGQGTVMVLDYHPRRVARALARQRNGDTSDTILLGGEIGEEFTAEGCGAVRTTLPCIVTEVLLPKEAIYFIAAGVMFGVWLSEDGIVFAQRGAGARQLGDMWAYTF</sequence>
<gene>
    <name evidence="1" type="ORF">BV25DRAFT_1921050</name>
</gene>